<proteinExistence type="predicted"/>
<feature type="chain" id="PRO_5004567890" description="PEP-CTERM protein-sorting domain-containing protein" evidence="2">
    <location>
        <begin position="26"/>
        <end position="214"/>
    </location>
</feature>
<sequence length="214" mass="22587">MTLNKFKTLCVAASAAALTAFSAQAAPVLYEVNVETEFNSVAFGSAISRDMATGRYQRHTGLSYTDAASSALDGFSWIADARQTTGSLQFVYDEADADAVAPVFSNCTGVLRSLCTGTVTRLAFDATDFSNSDGLSFLTQLGAGSLRYSDDRSYSWDDGTRHFTQMGYGVTVTHDVTSLSIAPVPLPASLGFLLAGLGLLVGARRMSRSKATVG</sequence>
<evidence type="ECO:0000256" key="1">
    <source>
        <dbReference type="SAM" id="Phobius"/>
    </source>
</evidence>
<name>S9QA44_9RHOB</name>
<evidence type="ECO:0000313" key="4">
    <source>
        <dbReference type="Proteomes" id="UP000015351"/>
    </source>
</evidence>
<keyword evidence="1" id="KW-0812">Transmembrane</keyword>
<keyword evidence="1" id="KW-1133">Transmembrane helix</keyword>
<keyword evidence="4" id="KW-1185">Reference proteome</keyword>
<feature type="signal peptide" evidence="2">
    <location>
        <begin position="1"/>
        <end position="25"/>
    </location>
</feature>
<evidence type="ECO:0000256" key="2">
    <source>
        <dbReference type="SAM" id="SignalP"/>
    </source>
</evidence>
<keyword evidence="1" id="KW-0472">Membrane</keyword>
<gene>
    <name evidence="3" type="ORF">thalar_02610</name>
</gene>
<keyword evidence="2" id="KW-0732">Signal</keyword>
<reference evidence="4" key="1">
    <citation type="journal article" date="2013" name="Stand. Genomic Sci.">
        <title>Genome sequence of the Litoreibacter arenae type strain (DSM 19593(T)), a member of the Roseobacter clade isolated from sea sand.</title>
        <authorList>
            <person name="Riedel T."/>
            <person name="Fiebig A."/>
            <person name="Petersen J."/>
            <person name="Gronow S."/>
            <person name="Kyrpides N.C."/>
            <person name="Goker M."/>
            <person name="Klenk H.P."/>
        </authorList>
    </citation>
    <scope>NUCLEOTIDE SEQUENCE [LARGE SCALE GENOMIC DNA]</scope>
    <source>
        <strain evidence="4">DSM 19593</strain>
    </source>
</reference>
<evidence type="ECO:0008006" key="5">
    <source>
        <dbReference type="Google" id="ProtNLM"/>
    </source>
</evidence>
<dbReference type="AlphaFoldDB" id="S9QA44"/>
<accession>S9QA44</accession>
<dbReference type="HOGENOM" id="CLU_1287556_0_0_5"/>
<comment type="caution">
    <text evidence="3">The sequence shown here is derived from an EMBL/GenBank/DDBJ whole genome shotgun (WGS) entry which is preliminary data.</text>
</comment>
<feature type="transmembrane region" description="Helical" evidence="1">
    <location>
        <begin position="184"/>
        <end position="203"/>
    </location>
</feature>
<organism evidence="3 4">
    <name type="scientific">Litoreibacter arenae DSM 19593</name>
    <dbReference type="NCBI Taxonomy" id="1123360"/>
    <lineage>
        <taxon>Bacteria</taxon>
        <taxon>Pseudomonadati</taxon>
        <taxon>Pseudomonadota</taxon>
        <taxon>Alphaproteobacteria</taxon>
        <taxon>Rhodobacterales</taxon>
        <taxon>Roseobacteraceae</taxon>
        <taxon>Litoreibacter</taxon>
    </lineage>
</organism>
<evidence type="ECO:0000313" key="3">
    <source>
        <dbReference type="EMBL" id="EPX76892.1"/>
    </source>
</evidence>
<dbReference type="EMBL" id="AONI01000015">
    <property type="protein sequence ID" value="EPX76892.1"/>
    <property type="molecule type" value="Genomic_DNA"/>
</dbReference>
<protein>
    <recommendedName>
        <fullName evidence="5">PEP-CTERM protein-sorting domain-containing protein</fullName>
    </recommendedName>
</protein>
<dbReference type="Proteomes" id="UP000015351">
    <property type="component" value="Unassembled WGS sequence"/>
</dbReference>
<dbReference type="RefSeq" id="WP_021101964.1">
    <property type="nucleotide sequence ID" value="NZ_KE557314.1"/>
</dbReference>